<dbReference type="InterPro" id="IPR047201">
    <property type="entry name" value="ERI-1_3'hExo-like"/>
</dbReference>
<keyword evidence="1" id="KW-0540">Nuclease</keyword>
<dbReference type="PANTHER" id="PTHR23044:SF61">
    <property type="entry name" value="3'-5' EXORIBONUCLEASE 1-RELATED"/>
    <property type="match status" value="1"/>
</dbReference>
<organism evidence="5 6">
    <name type="scientific">Aquimarina aggregata</name>
    <dbReference type="NCBI Taxonomy" id="1642818"/>
    <lineage>
        <taxon>Bacteria</taxon>
        <taxon>Pseudomonadati</taxon>
        <taxon>Bacteroidota</taxon>
        <taxon>Flavobacteriia</taxon>
        <taxon>Flavobacteriales</taxon>
        <taxon>Flavobacteriaceae</taxon>
        <taxon>Aquimarina</taxon>
    </lineage>
</organism>
<evidence type="ECO:0000313" key="6">
    <source>
        <dbReference type="Proteomes" id="UP000076715"/>
    </source>
</evidence>
<dbReference type="InterPro" id="IPR051274">
    <property type="entry name" value="3-5_Exoribonuclease"/>
</dbReference>
<feature type="domain" description="Exonuclease" evidence="4">
    <location>
        <begin position="2"/>
        <end position="179"/>
    </location>
</feature>
<accession>A0A162ZD15</accession>
<dbReference type="STRING" id="1642818.AWE51_08685"/>
<proteinExistence type="predicted"/>
<evidence type="ECO:0000256" key="3">
    <source>
        <dbReference type="ARBA" id="ARBA00022839"/>
    </source>
</evidence>
<protein>
    <submittedName>
        <fullName evidence="5">3'-5' exonuclease</fullName>
    </submittedName>
</protein>
<keyword evidence="2" id="KW-0378">Hydrolase</keyword>
<dbReference type="GO" id="GO:0006259">
    <property type="term" value="P:DNA metabolic process"/>
    <property type="evidence" value="ECO:0007669"/>
    <property type="project" value="UniProtKB-ARBA"/>
</dbReference>
<dbReference type="InterPro" id="IPR013520">
    <property type="entry name" value="Ribonucl_H"/>
</dbReference>
<gene>
    <name evidence="5" type="ORF">AWE51_08685</name>
</gene>
<dbReference type="GO" id="GO:0000175">
    <property type="term" value="F:3'-5'-RNA exonuclease activity"/>
    <property type="evidence" value="ECO:0007669"/>
    <property type="project" value="InterPro"/>
</dbReference>
<dbReference type="Pfam" id="PF00929">
    <property type="entry name" value="RNase_T"/>
    <property type="match status" value="1"/>
</dbReference>
<dbReference type="SMART" id="SM00479">
    <property type="entry name" value="EXOIII"/>
    <property type="match status" value="1"/>
</dbReference>
<name>A0A162ZD15_9FLAO</name>
<dbReference type="InterPro" id="IPR036397">
    <property type="entry name" value="RNaseH_sf"/>
</dbReference>
<evidence type="ECO:0000259" key="4">
    <source>
        <dbReference type="SMART" id="SM00479"/>
    </source>
</evidence>
<comment type="caution">
    <text evidence="5">The sequence shown here is derived from an EMBL/GenBank/DDBJ whole genome shotgun (WGS) entry which is preliminary data.</text>
</comment>
<dbReference type="AlphaFoldDB" id="A0A162ZD15"/>
<reference evidence="5 6" key="1">
    <citation type="submission" date="2016-01" db="EMBL/GenBank/DDBJ databases">
        <title>The draft genome sequence of Aquimarina sp. RZW4-3-2.</title>
        <authorList>
            <person name="Wang Y."/>
        </authorList>
    </citation>
    <scope>NUCLEOTIDE SEQUENCE [LARGE SCALE GENOMIC DNA]</scope>
    <source>
        <strain evidence="5 6">RZW4-3-2</strain>
    </source>
</reference>
<dbReference type="CDD" id="cd06133">
    <property type="entry name" value="ERI-1_3'hExo_like"/>
    <property type="match status" value="1"/>
</dbReference>
<evidence type="ECO:0000256" key="2">
    <source>
        <dbReference type="ARBA" id="ARBA00022801"/>
    </source>
</evidence>
<keyword evidence="6" id="KW-1185">Reference proteome</keyword>
<dbReference type="RefSeq" id="WP_066315476.1">
    <property type="nucleotide sequence ID" value="NZ_LQRT01000024.1"/>
</dbReference>
<dbReference type="OrthoDB" id="159416at2"/>
<keyword evidence="3 5" id="KW-0269">Exonuclease</keyword>
<sequence>MNYIILDLEATCWKDRNIQKQNEIIEIGAIKINEQGKSLSEFCEFIKPKHNPVLSDFCKELTTITQEEIDAADTYENVIDRFKGWINLNEPYVLCSWGFYDKKQFQKDDELHQLNTEWLKNHISVKHQYAEIKNLNKPIGMGGALKKEKLTLEGTHHRGIDDARNIAKIFKAHFGKWNVK</sequence>
<dbReference type="InterPro" id="IPR012337">
    <property type="entry name" value="RNaseH-like_sf"/>
</dbReference>
<dbReference type="SUPFAM" id="SSF53098">
    <property type="entry name" value="Ribonuclease H-like"/>
    <property type="match status" value="1"/>
</dbReference>
<dbReference type="GO" id="GO:0003676">
    <property type="term" value="F:nucleic acid binding"/>
    <property type="evidence" value="ECO:0007669"/>
    <property type="project" value="InterPro"/>
</dbReference>
<dbReference type="Proteomes" id="UP000076715">
    <property type="component" value="Unassembled WGS sequence"/>
</dbReference>
<dbReference type="Gene3D" id="3.30.420.10">
    <property type="entry name" value="Ribonuclease H-like superfamily/Ribonuclease H"/>
    <property type="match status" value="1"/>
</dbReference>
<evidence type="ECO:0000313" key="5">
    <source>
        <dbReference type="EMBL" id="KZS39717.1"/>
    </source>
</evidence>
<dbReference type="EMBL" id="LQRT01000024">
    <property type="protein sequence ID" value="KZS39717.1"/>
    <property type="molecule type" value="Genomic_DNA"/>
</dbReference>
<dbReference type="PANTHER" id="PTHR23044">
    <property type="entry name" value="3'-5' EXONUCLEASE ERI1-RELATED"/>
    <property type="match status" value="1"/>
</dbReference>
<evidence type="ECO:0000256" key="1">
    <source>
        <dbReference type="ARBA" id="ARBA00022722"/>
    </source>
</evidence>